<dbReference type="AlphaFoldDB" id="A0A1Y5RMZ4"/>
<dbReference type="Proteomes" id="UP000193870">
    <property type="component" value="Unassembled WGS sequence"/>
</dbReference>
<dbReference type="EMBL" id="FWFV01000001">
    <property type="protein sequence ID" value="SLN18593.1"/>
    <property type="molecule type" value="Genomic_DNA"/>
</dbReference>
<accession>A0A1Y5RMZ4</accession>
<dbReference type="Pfam" id="PF07237">
    <property type="entry name" value="DUF1428"/>
    <property type="match status" value="1"/>
</dbReference>
<dbReference type="RefSeq" id="WP_175484543.1">
    <property type="nucleotide sequence ID" value="NZ_FOPF01000001.1"/>
</dbReference>
<dbReference type="SUPFAM" id="SSF54909">
    <property type="entry name" value="Dimeric alpha+beta barrel"/>
    <property type="match status" value="1"/>
</dbReference>
<evidence type="ECO:0008006" key="3">
    <source>
        <dbReference type="Google" id="ProtNLM"/>
    </source>
</evidence>
<dbReference type="InterPro" id="IPR011008">
    <property type="entry name" value="Dimeric_a/b-barrel"/>
</dbReference>
<evidence type="ECO:0000313" key="1">
    <source>
        <dbReference type="EMBL" id="SLN18593.1"/>
    </source>
</evidence>
<organism evidence="1 2">
    <name type="scientific">Palleronia marisminoris</name>
    <dbReference type="NCBI Taxonomy" id="315423"/>
    <lineage>
        <taxon>Bacteria</taxon>
        <taxon>Pseudomonadati</taxon>
        <taxon>Pseudomonadota</taxon>
        <taxon>Alphaproteobacteria</taxon>
        <taxon>Rhodobacterales</taxon>
        <taxon>Roseobacteraceae</taxon>
        <taxon>Palleronia</taxon>
    </lineage>
</organism>
<dbReference type="Gene3D" id="3.30.70.100">
    <property type="match status" value="1"/>
</dbReference>
<proteinExistence type="predicted"/>
<evidence type="ECO:0000313" key="2">
    <source>
        <dbReference type="Proteomes" id="UP000193870"/>
    </source>
</evidence>
<gene>
    <name evidence="1" type="ORF">PAM7066_00607</name>
</gene>
<name>A0A1Y5RMZ4_9RHOB</name>
<dbReference type="STRING" id="315423.SAMN04488020_101606"/>
<keyword evidence="2" id="KW-1185">Reference proteome</keyword>
<dbReference type="InterPro" id="IPR009874">
    <property type="entry name" value="DUF1428"/>
</dbReference>
<reference evidence="1 2" key="1">
    <citation type="submission" date="2017-03" db="EMBL/GenBank/DDBJ databases">
        <authorList>
            <person name="Afonso C.L."/>
            <person name="Miller P.J."/>
            <person name="Scott M.A."/>
            <person name="Spackman E."/>
            <person name="Goraichik I."/>
            <person name="Dimitrov K.M."/>
            <person name="Suarez D.L."/>
            <person name="Swayne D.E."/>
        </authorList>
    </citation>
    <scope>NUCLEOTIDE SEQUENCE [LARGE SCALE GENOMIC DNA]</scope>
    <source>
        <strain evidence="1 2">CECT 7066</strain>
    </source>
</reference>
<protein>
    <recommendedName>
        <fullName evidence="3">DUF1428 domain-containing protein</fullName>
    </recommendedName>
</protein>
<sequence length="114" mass="12586">MPHIWTYLAAVPRSRRSGFAEAAKEAARQFYDAGALTVHDAWELDEPSGGLTSFPTAVHKAEDEGVVFGYVIWPDAETAEACMASMGNDPKWACIPFLENDGRKLLWGRFEPLA</sequence>